<name>A0A4Q9GHI2_9HYPH</name>
<dbReference type="SFLD" id="SFLDG01129">
    <property type="entry name" value="C1.5:_HAD__Beta-PGM__Phosphata"/>
    <property type="match status" value="1"/>
</dbReference>
<dbReference type="EMBL" id="SIUB01000003">
    <property type="protein sequence ID" value="TBN53639.1"/>
    <property type="molecule type" value="Genomic_DNA"/>
</dbReference>
<dbReference type="Pfam" id="PF13419">
    <property type="entry name" value="HAD_2"/>
    <property type="match status" value="1"/>
</dbReference>
<dbReference type="AlphaFoldDB" id="A0A4Q9GHI2"/>
<keyword evidence="2" id="KW-1185">Reference proteome</keyword>
<dbReference type="GO" id="GO:0005829">
    <property type="term" value="C:cytosol"/>
    <property type="evidence" value="ECO:0007669"/>
    <property type="project" value="TreeGrafter"/>
</dbReference>
<evidence type="ECO:0000313" key="2">
    <source>
        <dbReference type="Proteomes" id="UP000291613"/>
    </source>
</evidence>
<dbReference type="InterPro" id="IPR006439">
    <property type="entry name" value="HAD-SF_hydro_IA"/>
</dbReference>
<dbReference type="SFLD" id="SFLDS00003">
    <property type="entry name" value="Haloacid_Dehalogenase"/>
    <property type="match status" value="1"/>
</dbReference>
<dbReference type="GO" id="GO:0006281">
    <property type="term" value="P:DNA repair"/>
    <property type="evidence" value="ECO:0007669"/>
    <property type="project" value="TreeGrafter"/>
</dbReference>
<dbReference type="SFLD" id="SFLDG01135">
    <property type="entry name" value="C1.5.6:_HAD__Beta-PGM__Phospha"/>
    <property type="match status" value="1"/>
</dbReference>
<dbReference type="InterPro" id="IPR050155">
    <property type="entry name" value="HAD-like_hydrolase_sf"/>
</dbReference>
<organism evidence="1 2">
    <name type="scientific">Hansschlegelia quercus</name>
    <dbReference type="NCBI Taxonomy" id="2528245"/>
    <lineage>
        <taxon>Bacteria</taxon>
        <taxon>Pseudomonadati</taxon>
        <taxon>Pseudomonadota</taxon>
        <taxon>Alphaproteobacteria</taxon>
        <taxon>Hyphomicrobiales</taxon>
        <taxon>Methylopilaceae</taxon>
        <taxon>Hansschlegelia</taxon>
    </lineage>
</organism>
<dbReference type="NCBIfam" id="TIGR01509">
    <property type="entry name" value="HAD-SF-IA-v3"/>
    <property type="match status" value="1"/>
</dbReference>
<gene>
    <name evidence="1" type="ORF">EYR15_07475</name>
</gene>
<dbReference type="NCBIfam" id="TIGR01549">
    <property type="entry name" value="HAD-SF-IA-v1"/>
    <property type="match status" value="1"/>
</dbReference>
<accession>A0A4Q9GHI2</accession>
<keyword evidence="1" id="KW-0378">Hydrolase</keyword>
<dbReference type="RefSeq" id="WP_131002638.1">
    <property type="nucleotide sequence ID" value="NZ_JBHSZR010000003.1"/>
</dbReference>
<protein>
    <submittedName>
        <fullName evidence="1">HAD family hydrolase</fullName>
    </submittedName>
</protein>
<dbReference type="PANTHER" id="PTHR43434:SF16">
    <property type="entry name" value="BLL8046 PROTEIN"/>
    <property type="match status" value="1"/>
</dbReference>
<reference evidence="1 2" key="1">
    <citation type="submission" date="2019-02" db="EMBL/GenBank/DDBJ databases">
        <title>Hansschlegelia quercus sp. nov., a novel methylotrophic bacterium from buds of oak (Quercus robur L.).</title>
        <authorList>
            <person name="Agafonova N.V."/>
            <person name="Kaparullina E.N."/>
            <person name="Grouzdev D.S."/>
            <person name="Doronina N.V."/>
        </authorList>
    </citation>
    <scope>NUCLEOTIDE SEQUENCE [LARGE SCALE GENOMIC DNA]</scope>
    <source>
        <strain evidence="1 2">Dub</strain>
    </source>
</reference>
<dbReference type="GO" id="GO:0008967">
    <property type="term" value="F:phosphoglycolate phosphatase activity"/>
    <property type="evidence" value="ECO:0007669"/>
    <property type="project" value="TreeGrafter"/>
</dbReference>
<dbReference type="InterPro" id="IPR036412">
    <property type="entry name" value="HAD-like_sf"/>
</dbReference>
<dbReference type="Gene3D" id="3.40.50.1000">
    <property type="entry name" value="HAD superfamily/HAD-like"/>
    <property type="match status" value="1"/>
</dbReference>
<dbReference type="Gene3D" id="1.10.150.240">
    <property type="entry name" value="Putative phosphatase, domain 2"/>
    <property type="match status" value="1"/>
</dbReference>
<evidence type="ECO:0000313" key="1">
    <source>
        <dbReference type="EMBL" id="TBN53639.1"/>
    </source>
</evidence>
<dbReference type="InterPro" id="IPR041492">
    <property type="entry name" value="HAD_2"/>
</dbReference>
<dbReference type="InterPro" id="IPR023198">
    <property type="entry name" value="PGP-like_dom2"/>
</dbReference>
<dbReference type="PANTHER" id="PTHR43434">
    <property type="entry name" value="PHOSPHOGLYCOLATE PHOSPHATASE"/>
    <property type="match status" value="1"/>
</dbReference>
<dbReference type="Proteomes" id="UP000291613">
    <property type="component" value="Unassembled WGS sequence"/>
</dbReference>
<sequence length="226" mass="24247">MNIQKPALLDADAVIFDVDGTLVDTVDFHAEAWRRAFAEFGRDVAFDAIRSQIGKGGDQLLPVFLSADEVDREGEQLEAFRSDLIKRDYLPKVRGFPGVRELFDALLARGVVVALGSSAKGEELEVYKKAAGIDDLDLVEVTSEDAERTKPHPDIFSVAIEKTGVPAARTIVVGDSPYDAEAAGKAGVRTIGLLCGGFDEATLREAGAVQIYRDPSELAAAVRKAG</sequence>
<dbReference type="OrthoDB" id="9793014at2"/>
<dbReference type="SUPFAM" id="SSF56784">
    <property type="entry name" value="HAD-like"/>
    <property type="match status" value="1"/>
</dbReference>
<comment type="caution">
    <text evidence="1">The sequence shown here is derived from an EMBL/GenBank/DDBJ whole genome shotgun (WGS) entry which is preliminary data.</text>
</comment>
<dbReference type="InterPro" id="IPR023214">
    <property type="entry name" value="HAD_sf"/>
</dbReference>
<proteinExistence type="predicted"/>